<dbReference type="PANTHER" id="PTHR34219">
    <property type="entry name" value="IRON-REGULATED INNER MEMBRANE PROTEIN-RELATED"/>
    <property type="match status" value="1"/>
</dbReference>
<evidence type="ECO:0000313" key="3">
    <source>
        <dbReference type="Proteomes" id="UP000218327"/>
    </source>
</evidence>
<dbReference type="PANTHER" id="PTHR34219:SF4">
    <property type="entry name" value="PEPSY DOMAIN-CONTAINING PROTEIN"/>
    <property type="match status" value="1"/>
</dbReference>
<protein>
    <submittedName>
        <fullName evidence="2">Peptidase</fullName>
    </submittedName>
</protein>
<evidence type="ECO:0000256" key="1">
    <source>
        <dbReference type="SAM" id="Phobius"/>
    </source>
</evidence>
<feature type="transmembrane region" description="Helical" evidence="1">
    <location>
        <begin position="192"/>
        <end position="214"/>
    </location>
</feature>
<accession>A0A2A5AX55</accession>
<keyword evidence="1" id="KW-1133">Transmembrane helix</keyword>
<name>A0A2A5AX55_9GAMM</name>
<sequence>MKIRLSPQLIKSSLSSHSWLGLLVGGLMYIICLSGTLAIFYEEIERWEQPVADEYLTIDAHLLEDSFNRYVSEGAEVTEHMYLVFPNEALPRAKVSNEFNGRYINADGSLGADAYDDLSGLFTGLHINLHMPVSIGVVVVSALGALLCGLIITGFLAHPSIVKDAFKLRTGSTGRMGQVDLHNRLSVWGAPFHLMIALTGAYYGLILLIVGMFASSIDGASPQSINQQIFPSEPEVENQASVYSVARALEQVRELSPDGKLLYLIVHDANSENRFMEFYVQQPGLLAWSENYRFDTAGNYLGAAGYTEGEAAQQVLYSVYRIHFGHFGGFITKLFYVVLGMSLTVVSATGINIWLQKRKYRDALNLIWPGIVWGMPLALVVASFTQVIFHLPSSPVFWGCMVVAMTAGLFVQNEAIYKRYLLNLTALSLVFLVSAYGIKFESYALVPAGLSINLVLLAAAVWFFLAAYDNRRRELAAQLIAEDVC</sequence>
<feature type="transmembrane region" description="Helical" evidence="1">
    <location>
        <begin position="420"/>
        <end position="438"/>
    </location>
</feature>
<gene>
    <name evidence="2" type="ORF">COA96_11975</name>
</gene>
<comment type="caution">
    <text evidence="2">The sequence shown here is derived from an EMBL/GenBank/DDBJ whole genome shotgun (WGS) entry which is preliminary data.</text>
</comment>
<keyword evidence="1" id="KW-0472">Membrane</keyword>
<dbReference type="Proteomes" id="UP000218327">
    <property type="component" value="Unassembled WGS sequence"/>
</dbReference>
<dbReference type="AlphaFoldDB" id="A0A2A5AX55"/>
<feature type="transmembrane region" description="Helical" evidence="1">
    <location>
        <begin position="367"/>
        <end position="389"/>
    </location>
</feature>
<feature type="transmembrane region" description="Helical" evidence="1">
    <location>
        <begin position="133"/>
        <end position="157"/>
    </location>
</feature>
<feature type="transmembrane region" description="Helical" evidence="1">
    <location>
        <begin position="20"/>
        <end position="41"/>
    </location>
</feature>
<organism evidence="2 3">
    <name type="scientific">SAR86 cluster bacterium</name>
    <dbReference type="NCBI Taxonomy" id="2030880"/>
    <lineage>
        <taxon>Bacteria</taxon>
        <taxon>Pseudomonadati</taxon>
        <taxon>Pseudomonadota</taxon>
        <taxon>Gammaproteobacteria</taxon>
        <taxon>SAR86 cluster</taxon>
    </lineage>
</organism>
<dbReference type="Pfam" id="PF03929">
    <property type="entry name" value="PepSY_TM"/>
    <property type="match status" value="1"/>
</dbReference>
<feature type="transmembrane region" description="Helical" evidence="1">
    <location>
        <begin position="444"/>
        <end position="465"/>
    </location>
</feature>
<dbReference type="InterPro" id="IPR005625">
    <property type="entry name" value="PepSY-ass_TM"/>
</dbReference>
<keyword evidence="1" id="KW-0812">Transmembrane</keyword>
<feature type="transmembrane region" description="Helical" evidence="1">
    <location>
        <begin position="334"/>
        <end position="355"/>
    </location>
</feature>
<dbReference type="EMBL" id="NVVJ01000040">
    <property type="protein sequence ID" value="PCJ23368.1"/>
    <property type="molecule type" value="Genomic_DNA"/>
</dbReference>
<feature type="transmembrane region" description="Helical" evidence="1">
    <location>
        <begin position="395"/>
        <end position="413"/>
    </location>
</feature>
<evidence type="ECO:0000313" key="2">
    <source>
        <dbReference type="EMBL" id="PCJ23368.1"/>
    </source>
</evidence>
<proteinExistence type="predicted"/>
<reference evidence="3" key="1">
    <citation type="submission" date="2017-08" db="EMBL/GenBank/DDBJ databases">
        <title>A dynamic microbial community with high functional redundancy inhabits the cold, oxic subseafloor aquifer.</title>
        <authorList>
            <person name="Tully B.J."/>
            <person name="Wheat C.G."/>
            <person name="Glazer B.T."/>
            <person name="Huber J.A."/>
        </authorList>
    </citation>
    <scope>NUCLEOTIDE SEQUENCE [LARGE SCALE GENOMIC DNA]</scope>
</reference>